<organism evidence="2 3">
    <name type="scientific">Allocatelliglobosispora scoriae</name>
    <dbReference type="NCBI Taxonomy" id="643052"/>
    <lineage>
        <taxon>Bacteria</taxon>
        <taxon>Bacillati</taxon>
        <taxon>Actinomycetota</taxon>
        <taxon>Actinomycetes</taxon>
        <taxon>Micromonosporales</taxon>
        <taxon>Micromonosporaceae</taxon>
        <taxon>Allocatelliglobosispora</taxon>
    </lineage>
</organism>
<dbReference type="EMBL" id="JACHMN010000002">
    <property type="protein sequence ID" value="MBB5868843.1"/>
    <property type="molecule type" value="Genomic_DNA"/>
</dbReference>
<keyword evidence="3" id="KW-1185">Reference proteome</keyword>
<comment type="caution">
    <text evidence="2">The sequence shown here is derived from an EMBL/GenBank/DDBJ whole genome shotgun (WGS) entry which is preliminary data.</text>
</comment>
<feature type="signal peptide" evidence="1">
    <location>
        <begin position="1"/>
        <end position="26"/>
    </location>
</feature>
<dbReference type="RefSeq" id="WP_184835073.1">
    <property type="nucleotide sequence ID" value="NZ_JACHMN010000002.1"/>
</dbReference>
<proteinExistence type="predicted"/>
<name>A0A841BPG9_9ACTN</name>
<evidence type="ECO:0000256" key="1">
    <source>
        <dbReference type="SAM" id="SignalP"/>
    </source>
</evidence>
<reference evidence="2 3" key="1">
    <citation type="submission" date="2020-08" db="EMBL/GenBank/DDBJ databases">
        <title>Sequencing the genomes of 1000 actinobacteria strains.</title>
        <authorList>
            <person name="Klenk H.-P."/>
        </authorList>
    </citation>
    <scope>NUCLEOTIDE SEQUENCE [LARGE SCALE GENOMIC DNA]</scope>
    <source>
        <strain evidence="2 3">DSM 45362</strain>
    </source>
</reference>
<evidence type="ECO:0000313" key="2">
    <source>
        <dbReference type="EMBL" id="MBB5868843.1"/>
    </source>
</evidence>
<dbReference type="AlphaFoldDB" id="A0A841BPG9"/>
<gene>
    <name evidence="2" type="ORF">F4553_002222</name>
</gene>
<accession>A0A841BPG9</accession>
<feature type="chain" id="PRO_5032778264" evidence="1">
    <location>
        <begin position="27"/>
        <end position="156"/>
    </location>
</feature>
<dbReference type="Proteomes" id="UP000587527">
    <property type="component" value="Unassembled WGS sequence"/>
</dbReference>
<keyword evidence="1" id="KW-0732">Signal</keyword>
<protein>
    <submittedName>
        <fullName evidence="2">Uncharacterized protein</fullName>
    </submittedName>
</protein>
<evidence type="ECO:0000313" key="3">
    <source>
        <dbReference type="Proteomes" id="UP000587527"/>
    </source>
</evidence>
<sequence>MKLKLALVSLVAAAATVLVAPTAALAAPDSLACSAAGSYSRVILGTPTTYWLVGSVGNYRYWHVVSPTTPETYLRSYVVLCSGSTISWSADLAVTSTSGDRCGTTSSLLAQYVGSHNNVIGGVTYAFRYWHMKRFVSSGTIFYLVYDHSELARCVV</sequence>